<organism evidence="3 4">
    <name type="scientific">Occallatibacter riparius</name>
    <dbReference type="NCBI Taxonomy" id="1002689"/>
    <lineage>
        <taxon>Bacteria</taxon>
        <taxon>Pseudomonadati</taxon>
        <taxon>Acidobacteriota</taxon>
        <taxon>Terriglobia</taxon>
        <taxon>Terriglobales</taxon>
        <taxon>Acidobacteriaceae</taxon>
        <taxon>Occallatibacter</taxon>
    </lineage>
</organism>
<evidence type="ECO:0000259" key="2">
    <source>
        <dbReference type="Pfam" id="PF01408"/>
    </source>
</evidence>
<dbReference type="AlphaFoldDB" id="A0A9J7BNM8"/>
<dbReference type="PANTHER" id="PTHR43818">
    <property type="entry name" value="BCDNA.GH03377"/>
    <property type="match status" value="1"/>
</dbReference>
<dbReference type="RefSeq" id="WP_260793832.1">
    <property type="nucleotide sequence ID" value="NZ_CP093313.1"/>
</dbReference>
<sequence>MPKSLLSRRAFLHTTAAAAAGVTLAGKSIEIEAEPNYTAFGYSAPSDRIRFGMVGIGMEGSSVLATACALPGTECVAAADLYDGRHTLAREIVGKPIKTTRRYQELLDDKSIDAILIAVPDHWHMQVVVDALAAGKDVYCEKPMSHTSADGLAMVAAAQKTDRIVQIGPSAPVRSCAGRRTS</sequence>
<name>A0A9J7BNM8_9BACT</name>
<dbReference type="GO" id="GO:0000166">
    <property type="term" value="F:nucleotide binding"/>
    <property type="evidence" value="ECO:0007669"/>
    <property type="project" value="InterPro"/>
</dbReference>
<protein>
    <submittedName>
        <fullName evidence="3">Gfo/Idh/MocA family oxidoreductase</fullName>
    </submittedName>
</protein>
<dbReference type="InterPro" id="IPR050463">
    <property type="entry name" value="Gfo/Idh/MocA_oxidrdct_glycsds"/>
</dbReference>
<keyword evidence="1" id="KW-0732">Signal</keyword>
<dbReference type="PANTHER" id="PTHR43818:SF5">
    <property type="entry name" value="OXIDOREDUCTASE FAMILY PROTEIN"/>
    <property type="match status" value="1"/>
</dbReference>
<evidence type="ECO:0000313" key="4">
    <source>
        <dbReference type="Proteomes" id="UP001059380"/>
    </source>
</evidence>
<dbReference type="Pfam" id="PF01408">
    <property type="entry name" value="GFO_IDH_MocA"/>
    <property type="match status" value="1"/>
</dbReference>
<dbReference type="Gene3D" id="3.40.50.720">
    <property type="entry name" value="NAD(P)-binding Rossmann-like Domain"/>
    <property type="match status" value="1"/>
</dbReference>
<dbReference type="InterPro" id="IPR006311">
    <property type="entry name" value="TAT_signal"/>
</dbReference>
<dbReference type="InterPro" id="IPR036291">
    <property type="entry name" value="NAD(P)-bd_dom_sf"/>
</dbReference>
<accession>A0A9J7BNM8</accession>
<dbReference type="InterPro" id="IPR000683">
    <property type="entry name" value="Gfo/Idh/MocA-like_OxRdtase_N"/>
</dbReference>
<evidence type="ECO:0000313" key="3">
    <source>
        <dbReference type="EMBL" id="UWZ84328.1"/>
    </source>
</evidence>
<feature type="domain" description="Gfo/Idh/MocA-like oxidoreductase N-terminal" evidence="2">
    <location>
        <begin position="49"/>
        <end position="168"/>
    </location>
</feature>
<dbReference type="SUPFAM" id="SSF51735">
    <property type="entry name" value="NAD(P)-binding Rossmann-fold domains"/>
    <property type="match status" value="1"/>
</dbReference>
<dbReference type="KEGG" id="orp:MOP44_27750"/>
<evidence type="ECO:0000256" key="1">
    <source>
        <dbReference type="SAM" id="SignalP"/>
    </source>
</evidence>
<feature type="signal peptide" evidence="1">
    <location>
        <begin position="1"/>
        <end position="19"/>
    </location>
</feature>
<dbReference type="EMBL" id="CP093313">
    <property type="protein sequence ID" value="UWZ84328.1"/>
    <property type="molecule type" value="Genomic_DNA"/>
</dbReference>
<keyword evidence="4" id="KW-1185">Reference proteome</keyword>
<proteinExistence type="predicted"/>
<dbReference type="Proteomes" id="UP001059380">
    <property type="component" value="Chromosome"/>
</dbReference>
<feature type="chain" id="PRO_5039899668" evidence="1">
    <location>
        <begin position="20"/>
        <end position="182"/>
    </location>
</feature>
<dbReference type="PROSITE" id="PS51318">
    <property type="entry name" value="TAT"/>
    <property type="match status" value="1"/>
</dbReference>
<reference evidence="3" key="1">
    <citation type="submission" date="2021-04" db="EMBL/GenBank/DDBJ databases">
        <title>Phylogenetic analysis of Acidobacteriaceae.</title>
        <authorList>
            <person name="Qiu L."/>
            <person name="Zhang Q."/>
        </authorList>
    </citation>
    <scope>NUCLEOTIDE SEQUENCE</scope>
    <source>
        <strain evidence="3">DSM 25168</strain>
    </source>
</reference>
<gene>
    <name evidence="3" type="ORF">MOP44_27750</name>
</gene>